<dbReference type="InterPro" id="IPR000531">
    <property type="entry name" value="Beta-barrel_TonB"/>
</dbReference>
<sequence length="709" mass="78141">MLAASFSTVAQTTARAPASSDQVMPAVEVKGQRETLSKESFRTTTTGIGKGNQELRDIPQSVTVMTERLMDDRNLDDFREVLRTTAGVTFQAGETGEEDVRLRGFSLGQAGDIYSDGMRDGALYERDTFNNDRVEVLKGSASMLFGKGSTGGVVNQVSKTPFLFNQNEVTYTLGSGDLHRLTGDFNIKTGEDAALRLNAMVHDANNWGAKQKKYGIAPTYSWGIGTRDEFTVGLFHLEIDGRPLYNHPWILANNRIVETAPAKNYYGLASDYLDTKATYGTFAHVHRFDDGSQLNTRVRHGRYERDLWASAVGFNTPTTLATLSDSTVLRRTPKGRIGISDTTQVSSDYTGAFNWGGRQHQIVAGVDLYDEDAKRANSFAGPNSGLLTTIGTPNDGDSRPDTRGAAPFNTFDARNIGLYLQDMVSLTSTFKLLGGLRFDHFKASYTDVAGVNFERTDNLWSPRVGALYQPNDTASYYASFGTSFNTSGDTYQFAVGAPNVRDARTPAEKSRNLEIGGKWELFEKRTSLGVAAFYSEKYNERNTDPDTASLQQLLSGKRHAAGMEFNVAGRITPKWEVFFNHTWIPSAKIDESNVVRNAAGTGAQVEGDRPGLTPKHSSSLWTTYRMLPELRLGAGLTYRGKQNPEGNRIVVADSFAVLDAMAEYTINNTWSAKLNITNLTDRLYADSLYRGFYAPGAPRRVELTLKAMF</sequence>
<dbReference type="AlphaFoldDB" id="A0A3A3GCR9"/>
<proteinExistence type="inferred from homology"/>
<evidence type="ECO:0000256" key="2">
    <source>
        <dbReference type="ARBA" id="ARBA00009810"/>
    </source>
</evidence>
<evidence type="ECO:0000256" key="12">
    <source>
        <dbReference type="SAM" id="MobiDB-lite"/>
    </source>
</evidence>
<keyword evidence="16" id="KW-1185">Reference proteome</keyword>
<dbReference type="Pfam" id="PF07715">
    <property type="entry name" value="Plug"/>
    <property type="match status" value="1"/>
</dbReference>
<keyword evidence="8 15" id="KW-0675">Receptor</keyword>
<evidence type="ECO:0000259" key="14">
    <source>
        <dbReference type="Pfam" id="PF07715"/>
    </source>
</evidence>
<evidence type="ECO:0000256" key="8">
    <source>
        <dbReference type="ARBA" id="ARBA00023170"/>
    </source>
</evidence>
<dbReference type="InterPro" id="IPR037066">
    <property type="entry name" value="Plug_dom_sf"/>
</dbReference>
<dbReference type="SUPFAM" id="SSF56935">
    <property type="entry name" value="Porins"/>
    <property type="match status" value="1"/>
</dbReference>
<evidence type="ECO:0000256" key="5">
    <source>
        <dbReference type="ARBA" id="ARBA00022692"/>
    </source>
</evidence>
<keyword evidence="9 10" id="KW-0998">Cell outer membrane</keyword>
<dbReference type="Gene3D" id="2.170.130.10">
    <property type="entry name" value="TonB-dependent receptor, plug domain"/>
    <property type="match status" value="1"/>
</dbReference>
<dbReference type="Proteomes" id="UP000265955">
    <property type="component" value="Unassembled WGS sequence"/>
</dbReference>
<evidence type="ECO:0000313" key="16">
    <source>
        <dbReference type="Proteomes" id="UP000265955"/>
    </source>
</evidence>
<keyword evidence="6 11" id="KW-0798">TonB box</keyword>
<dbReference type="GO" id="GO:0015891">
    <property type="term" value="P:siderophore transport"/>
    <property type="evidence" value="ECO:0007669"/>
    <property type="project" value="InterPro"/>
</dbReference>
<dbReference type="Pfam" id="PF00593">
    <property type="entry name" value="TonB_dep_Rec_b-barrel"/>
    <property type="match status" value="1"/>
</dbReference>
<keyword evidence="5 10" id="KW-0812">Transmembrane</keyword>
<evidence type="ECO:0000259" key="13">
    <source>
        <dbReference type="Pfam" id="PF00593"/>
    </source>
</evidence>
<accession>A0A3A3GCR9</accession>
<evidence type="ECO:0000256" key="9">
    <source>
        <dbReference type="ARBA" id="ARBA00023237"/>
    </source>
</evidence>
<evidence type="ECO:0000256" key="1">
    <source>
        <dbReference type="ARBA" id="ARBA00004571"/>
    </source>
</evidence>
<evidence type="ECO:0000256" key="11">
    <source>
        <dbReference type="RuleBase" id="RU003357"/>
    </source>
</evidence>
<protein>
    <submittedName>
        <fullName evidence="15">TonB-dependent siderophore receptor</fullName>
    </submittedName>
</protein>
<comment type="subcellular location">
    <subcellularLocation>
        <location evidence="1 10">Cell outer membrane</location>
        <topology evidence="1 10">Multi-pass membrane protein</topology>
    </subcellularLocation>
</comment>
<dbReference type="EMBL" id="QYUO01000001">
    <property type="protein sequence ID" value="RJG00026.1"/>
    <property type="molecule type" value="Genomic_DNA"/>
</dbReference>
<dbReference type="GO" id="GO:0015344">
    <property type="term" value="F:siderophore uptake transmembrane transporter activity"/>
    <property type="evidence" value="ECO:0007669"/>
    <property type="project" value="TreeGrafter"/>
</dbReference>
<evidence type="ECO:0000256" key="6">
    <source>
        <dbReference type="ARBA" id="ARBA00023077"/>
    </source>
</evidence>
<dbReference type="GO" id="GO:0009279">
    <property type="term" value="C:cell outer membrane"/>
    <property type="evidence" value="ECO:0007669"/>
    <property type="project" value="UniProtKB-SubCell"/>
</dbReference>
<reference evidence="16" key="1">
    <citation type="submission" date="2018-09" db="EMBL/GenBank/DDBJ databases">
        <authorList>
            <person name="Zhu H."/>
        </authorList>
    </citation>
    <scope>NUCLEOTIDE SEQUENCE [LARGE SCALE GENOMIC DNA]</scope>
    <source>
        <strain evidence="16">K1R23-30</strain>
    </source>
</reference>
<dbReference type="CDD" id="cd01347">
    <property type="entry name" value="ligand_gated_channel"/>
    <property type="match status" value="1"/>
</dbReference>
<evidence type="ECO:0000256" key="7">
    <source>
        <dbReference type="ARBA" id="ARBA00023136"/>
    </source>
</evidence>
<feature type="domain" description="TonB-dependent receptor-like beta-barrel" evidence="13">
    <location>
        <begin position="264"/>
        <end position="679"/>
    </location>
</feature>
<evidence type="ECO:0000313" key="15">
    <source>
        <dbReference type="EMBL" id="RJG00026.1"/>
    </source>
</evidence>
<comment type="caution">
    <text evidence="15">The sequence shown here is derived from an EMBL/GenBank/DDBJ whole genome shotgun (WGS) entry which is preliminary data.</text>
</comment>
<evidence type="ECO:0000256" key="4">
    <source>
        <dbReference type="ARBA" id="ARBA00022452"/>
    </source>
</evidence>
<dbReference type="OrthoDB" id="9790771at2"/>
<dbReference type="GO" id="GO:0038023">
    <property type="term" value="F:signaling receptor activity"/>
    <property type="evidence" value="ECO:0007669"/>
    <property type="project" value="InterPro"/>
</dbReference>
<dbReference type="InterPro" id="IPR010105">
    <property type="entry name" value="TonB_sidphr_rcpt"/>
</dbReference>
<keyword evidence="4 10" id="KW-1134">Transmembrane beta strand</keyword>
<evidence type="ECO:0000256" key="10">
    <source>
        <dbReference type="PROSITE-ProRule" id="PRU01360"/>
    </source>
</evidence>
<feature type="domain" description="TonB-dependent receptor plug" evidence="14">
    <location>
        <begin position="55"/>
        <end position="153"/>
    </location>
</feature>
<evidence type="ECO:0000256" key="3">
    <source>
        <dbReference type="ARBA" id="ARBA00022448"/>
    </source>
</evidence>
<dbReference type="PROSITE" id="PS52016">
    <property type="entry name" value="TONB_DEPENDENT_REC_3"/>
    <property type="match status" value="1"/>
</dbReference>
<dbReference type="NCBIfam" id="TIGR01783">
    <property type="entry name" value="TonB-siderophor"/>
    <property type="match status" value="1"/>
</dbReference>
<dbReference type="Gene3D" id="2.40.170.20">
    <property type="entry name" value="TonB-dependent receptor, beta-barrel domain"/>
    <property type="match status" value="1"/>
</dbReference>
<organism evidence="15 16">
    <name type="scientific">Noviherbaspirillum saxi</name>
    <dbReference type="NCBI Taxonomy" id="2320863"/>
    <lineage>
        <taxon>Bacteria</taxon>
        <taxon>Pseudomonadati</taxon>
        <taxon>Pseudomonadota</taxon>
        <taxon>Betaproteobacteria</taxon>
        <taxon>Burkholderiales</taxon>
        <taxon>Oxalobacteraceae</taxon>
        <taxon>Noviherbaspirillum</taxon>
    </lineage>
</organism>
<keyword evidence="7 10" id="KW-0472">Membrane</keyword>
<dbReference type="InterPro" id="IPR036942">
    <property type="entry name" value="Beta-barrel_TonB_sf"/>
</dbReference>
<keyword evidence="3 10" id="KW-0813">Transport</keyword>
<comment type="similarity">
    <text evidence="2 10 11">Belongs to the TonB-dependent receptor family.</text>
</comment>
<name>A0A3A3GCR9_9BURK</name>
<dbReference type="InterPro" id="IPR039426">
    <property type="entry name" value="TonB-dep_rcpt-like"/>
</dbReference>
<feature type="region of interest" description="Disordered" evidence="12">
    <location>
        <begin position="1"/>
        <end position="22"/>
    </location>
</feature>
<dbReference type="PANTHER" id="PTHR32552">
    <property type="entry name" value="FERRICHROME IRON RECEPTOR-RELATED"/>
    <property type="match status" value="1"/>
</dbReference>
<gene>
    <name evidence="15" type="ORF">D3871_07820</name>
</gene>
<dbReference type="PANTHER" id="PTHR32552:SF83">
    <property type="entry name" value="BLR3904 PROTEIN"/>
    <property type="match status" value="1"/>
</dbReference>
<dbReference type="InterPro" id="IPR012910">
    <property type="entry name" value="Plug_dom"/>
</dbReference>